<dbReference type="Proteomes" id="UP000824120">
    <property type="component" value="Chromosome 10"/>
</dbReference>
<gene>
    <name evidence="1" type="ORF">H5410_052173</name>
</gene>
<organism evidence="1 2">
    <name type="scientific">Solanum commersonii</name>
    <name type="common">Commerson's wild potato</name>
    <name type="synonym">Commerson's nightshade</name>
    <dbReference type="NCBI Taxonomy" id="4109"/>
    <lineage>
        <taxon>Eukaryota</taxon>
        <taxon>Viridiplantae</taxon>
        <taxon>Streptophyta</taxon>
        <taxon>Embryophyta</taxon>
        <taxon>Tracheophyta</taxon>
        <taxon>Spermatophyta</taxon>
        <taxon>Magnoliopsida</taxon>
        <taxon>eudicotyledons</taxon>
        <taxon>Gunneridae</taxon>
        <taxon>Pentapetalae</taxon>
        <taxon>asterids</taxon>
        <taxon>lamiids</taxon>
        <taxon>Solanales</taxon>
        <taxon>Solanaceae</taxon>
        <taxon>Solanoideae</taxon>
        <taxon>Solaneae</taxon>
        <taxon>Solanum</taxon>
    </lineage>
</organism>
<comment type="caution">
    <text evidence="1">The sequence shown here is derived from an EMBL/GenBank/DDBJ whole genome shotgun (WGS) entry which is preliminary data.</text>
</comment>
<dbReference type="EMBL" id="JACXVP010000010">
    <property type="protein sequence ID" value="KAG5581546.1"/>
    <property type="molecule type" value="Genomic_DNA"/>
</dbReference>
<evidence type="ECO:0000313" key="2">
    <source>
        <dbReference type="Proteomes" id="UP000824120"/>
    </source>
</evidence>
<dbReference type="OrthoDB" id="1808849at2759"/>
<sequence length="83" mass="10587">MNFTYWDYIQAFYKVLYYNNDKHKHTWFIKKIDQLYFFIEFLIPWIHKWTPEVGFTKENIPCLYRTCYNNFWDKLMKQDPKVK</sequence>
<name>A0A9J5X0P0_SOLCO</name>
<dbReference type="AlphaFoldDB" id="A0A9J5X0P0"/>
<protein>
    <submittedName>
        <fullName evidence="1">Uncharacterized protein</fullName>
    </submittedName>
</protein>
<evidence type="ECO:0000313" key="1">
    <source>
        <dbReference type="EMBL" id="KAG5581546.1"/>
    </source>
</evidence>
<reference evidence="1 2" key="1">
    <citation type="submission" date="2020-09" db="EMBL/GenBank/DDBJ databases">
        <title>De no assembly of potato wild relative species, Solanum commersonii.</title>
        <authorList>
            <person name="Cho K."/>
        </authorList>
    </citation>
    <scope>NUCLEOTIDE SEQUENCE [LARGE SCALE GENOMIC DNA]</scope>
    <source>
        <strain evidence="1">LZ3.2</strain>
        <tissue evidence="1">Leaf</tissue>
    </source>
</reference>
<proteinExistence type="predicted"/>
<accession>A0A9J5X0P0</accession>
<keyword evidence="2" id="KW-1185">Reference proteome</keyword>